<dbReference type="CDD" id="cd23539">
    <property type="entry name" value="TFP_LU_ECD_CinHb4_like"/>
    <property type="match status" value="1"/>
</dbReference>
<evidence type="ECO:0000259" key="7">
    <source>
        <dbReference type="PROSITE" id="PS50234"/>
    </source>
</evidence>
<dbReference type="Pfam" id="PF00084">
    <property type="entry name" value="Sushi"/>
    <property type="match status" value="10"/>
</dbReference>
<dbReference type="SUPFAM" id="SSF57302">
    <property type="entry name" value="Snake toxin-like"/>
    <property type="match status" value="1"/>
</dbReference>
<dbReference type="InterPro" id="IPR036465">
    <property type="entry name" value="vWFA_dom_sf"/>
</dbReference>
<dbReference type="Pfam" id="PF00092">
    <property type="entry name" value="VWA"/>
    <property type="match status" value="1"/>
</dbReference>
<feature type="disulfide bond" evidence="5">
    <location>
        <begin position="127"/>
        <end position="170"/>
    </location>
</feature>
<dbReference type="Proteomes" id="UP001642483">
    <property type="component" value="Unassembled WGS sequence"/>
</dbReference>
<evidence type="ECO:0000256" key="2">
    <source>
        <dbReference type="ARBA" id="ARBA00022737"/>
    </source>
</evidence>
<dbReference type="PROSITE" id="PS50923">
    <property type="entry name" value="SUSHI"/>
    <property type="match status" value="12"/>
</dbReference>
<dbReference type="CDD" id="cd00033">
    <property type="entry name" value="CCP"/>
    <property type="match status" value="11"/>
</dbReference>
<dbReference type="SUPFAM" id="SSF57535">
    <property type="entry name" value="Complement control module/SCR domain"/>
    <property type="match status" value="11"/>
</dbReference>
<feature type="domain" description="Sushi" evidence="8">
    <location>
        <begin position="514"/>
        <end position="579"/>
    </location>
</feature>
<dbReference type="InterPro" id="IPR000436">
    <property type="entry name" value="Sushi_SCR_CCP_dom"/>
</dbReference>
<evidence type="ECO:0000259" key="8">
    <source>
        <dbReference type="PROSITE" id="PS50923"/>
    </source>
</evidence>
<evidence type="ECO:0000256" key="1">
    <source>
        <dbReference type="ARBA" id="ARBA00022659"/>
    </source>
</evidence>
<keyword evidence="4" id="KW-0325">Glycoprotein</keyword>
<feature type="disulfide bond" evidence="5">
    <location>
        <begin position="714"/>
        <end position="757"/>
    </location>
</feature>
<keyword evidence="6" id="KW-0732">Signal</keyword>
<organism evidence="9 10">
    <name type="scientific">Clavelina lepadiformis</name>
    <name type="common">Light-bulb sea squirt</name>
    <name type="synonym">Ascidia lepadiformis</name>
    <dbReference type="NCBI Taxonomy" id="159417"/>
    <lineage>
        <taxon>Eukaryota</taxon>
        <taxon>Metazoa</taxon>
        <taxon>Chordata</taxon>
        <taxon>Tunicata</taxon>
        <taxon>Ascidiacea</taxon>
        <taxon>Aplousobranchia</taxon>
        <taxon>Clavelinidae</taxon>
        <taxon>Clavelina</taxon>
    </lineage>
</organism>
<evidence type="ECO:0000256" key="6">
    <source>
        <dbReference type="SAM" id="SignalP"/>
    </source>
</evidence>
<keyword evidence="10" id="KW-1185">Reference proteome</keyword>
<feature type="domain" description="Sushi" evidence="8">
    <location>
        <begin position="316"/>
        <end position="381"/>
    </location>
</feature>
<dbReference type="Gene3D" id="2.10.70.10">
    <property type="entry name" value="Complement Module, domain 1"/>
    <property type="match status" value="12"/>
</dbReference>
<dbReference type="SMART" id="SM00032">
    <property type="entry name" value="CCP"/>
    <property type="match status" value="12"/>
</dbReference>
<keyword evidence="2" id="KW-0677">Repeat</keyword>
<dbReference type="Gene3D" id="3.40.50.410">
    <property type="entry name" value="von Willebrand factor, type A domain"/>
    <property type="match status" value="1"/>
</dbReference>
<dbReference type="SMART" id="SM00327">
    <property type="entry name" value="VWA"/>
    <property type="match status" value="1"/>
</dbReference>
<feature type="domain" description="Sushi" evidence="8">
    <location>
        <begin position="448"/>
        <end position="513"/>
    </location>
</feature>
<feature type="domain" description="Sushi" evidence="8">
    <location>
        <begin position="646"/>
        <end position="711"/>
    </location>
</feature>
<sequence length="1110" mass="118730">MVKLYLLAFGFLGYVWISALQAEGLVCWVCENQPSNRACRRNGRRQRCQRNEQACQNEVRRDAQGLRITKRCKQALACDNNFVQNPRAAWQPSQCNTRTPSSVCRCCCNTDLCNSPELGCLDAEPRCDAIRAPRFGQIECDSQSGREVGTNCAFTCNPGYRLVGDEASECVTLGEQLAEFDRPTPTCQPTTCNPRQRAPANGLVDCTDANRVGSVCSFVCNQGFSLSGSTSTTCRDDSNWSDDAPRCLPIVCIPPHRDPINGAVSCSDDNNLASDCTFQCDGGFALIGSPISVCEDDGNGDGLGAWSEPAPICTRITCPPPLLPPTNGDISCTDGISEASICSFTCDAGYSLEGFESSVCVDDGNGDAEGVWTAPAPICLRITCPPPLDTPVNGAQDCSDAINEGSTCRFACDEGYFLQGPVASTCVDDGDGNVFGVWTQPSPFCTPITCPPPLDAPENGAVVCSSGTNLNSECRFSCNEGSFLNGAETSVCVDDGNGDAEGVWTNPTPSCVPVICLPPHSNPEFGSVQCSDLNNLNSICEFSCDPNYYLDGTPESTCNDDNNGDQFGEWSSLAPVCRPITCPPPHVAPGNGSVDCSNGNVGGSVCEFACLDGFYLDGSSTSVCEDDFNGDSEGVWSSLAPVCAPIVCLPPQSNPENGFVGCSNANNLGSECRFICDRNYYVSGEPITECRDDDQDNRFGEWTNPPATCQPITCEPPFTEIVNGFASCTSENRAGSICTFECFGENLDLIGSPTSTCRDDRDGDATGVWTDPAPECRRITCSDPPPAPANGFLVCDNGNLLGSVCEYGCDPFHTRVGPLLTTCVQDGEDEYVWDNPAPDCQPNRCPQQELLNGEVRCDGDGTLANNNCVFECTADGYSLFPPDLFENTCLNDSTWSIPRPCCSRPCPPFAQMDFVVVMDSSSSIGGANWLTMKQFVRNILSSFTLASDAARMSVFRYNALVDTATQIFLNDFPEDQDAFLRAFDAIPYDGRGTRTGQALEHARDVIFTQANGDRPGVRNVMLVITDGRAQDGGILTEAANDLRNSGVLTYALGIVPPRGSLDRGQLLDIAGVEENLIIAEGGFEGLDQAFSGLLSDRICGDPCADDPRPI</sequence>
<dbReference type="PROSITE" id="PS50234">
    <property type="entry name" value="VWFA"/>
    <property type="match status" value="1"/>
</dbReference>
<dbReference type="PANTHER" id="PTHR19325">
    <property type="entry name" value="COMPLEMENT COMPONENT-RELATED SUSHI DOMAIN-CONTAINING"/>
    <property type="match status" value="1"/>
</dbReference>
<feature type="disulfide bond" evidence="5">
    <location>
        <begin position="220"/>
        <end position="247"/>
    </location>
</feature>
<comment type="caution">
    <text evidence="5">Lacks conserved residue(s) required for the propagation of feature annotation.</text>
</comment>
<dbReference type="InterPro" id="IPR050350">
    <property type="entry name" value="Compl-Cell_Adhes-Reg"/>
</dbReference>
<feature type="domain" description="Sushi" evidence="8">
    <location>
        <begin position="250"/>
        <end position="315"/>
    </location>
</feature>
<reference evidence="9 10" key="1">
    <citation type="submission" date="2024-02" db="EMBL/GenBank/DDBJ databases">
        <authorList>
            <person name="Daric V."/>
            <person name="Darras S."/>
        </authorList>
    </citation>
    <scope>NUCLEOTIDE SEQUENCE [LARGE SCALE GENOMIC DNA]</scope>
</reference>
<dbReference type="InterPro" id="IPR045860">
    <property type="entry name" value="Snake_toxin-like_sf"/>
</dbReference>
<dbReference type="CDD" id="cd01450">
    <property type="entry name" value="vWFA_subfamily_ECM"/>
    <property type="match status" value="1"/>
</dbReference>
<protein>
    <submittedName>
        <fullName evidence="9">Uncharacterized protein</fullName>
    </submittedName>
</protein>
<evidence type="ECO:0000256" key="5">
    <source>
        <dbReference type="PROSITE-ProRule" id="PRU00302"/>
    </source>
</evidence>
<dbReference type="PANTHER" id="PTHR19325:SF560">
    <property type="entry name" value="SUSHI, VON WILLEBRAND FACTOR TYPE A, EGF AND PENTRAXIN DOMAIN-CONTAINING PROTEIN 1"/>
    <property type="match status" value="1"/>
</dbReference>
<name>A0ABP0GPX8_CLALP</name>
<feature type="signal peptide" evidence="6">
    <location>
        <begin position="1"/>
        <end position="22"/>
    </location>
</feature>
<dbReference type="EMBL" id="CAWYQH010000130">
    <property type="protein sequence ID" value="CAK8692926.1"/>
    <property type="molecule type" value="Genomic_DNA"/>
</dbReference>
<feature type="domain" description="Sushi" evidence="8">
    <location>
        <begin position="190"/>
        <end position="249"/>
    </location>
</feature>
<feature type="domain" description="Sushi" evidence="8">
    <location>
        <begin position="125"/>
        <end position="189"/>
    </location>
</feature>
<dbReference type="InterPro" id="IPR035976">
    <property type="entry name" value="Sushi/SCR/CCP_sf"/>
</dbReference>
<feature type="domain" description="VWFA" evidence="7">
    <location>
        <begin position="913"/>
        <end position="1098"/>
    </location>
</feature>
<feature type="domain" description="Sushi" evidence="8">
    <location>
        <begin position="779"/>
        <end position="842"/>
    </location>
</feature>
<proteinExistence type="predicted"/>
<feature type="domain" description="Sushi" evidence="8">
    <location>
        <begin position="712"/>
        <end position="778"/>
    </location>
</feature>
<feature type="domain" description="Sushi" evidence="8">
    <location>
        <begin position="580"/>
        <end position="645"/>
    </location>
</feature>
<comment type="caution">
    <text evidence="9">The sequence shown here is derived from an EMBL/GenBank/DDBJ whole genome shotgun (WGS) entry which is preliminary data.</text>
</comment>
<evidence type="ECO:0000256" key="4">
    <source>
        <dbReference type="ARBA" id="ARBA00023180"/>
    </source>
</evidence>
<feature type="domain" description="Sushi" evidence="8">
    <location>
        <begin position="843"/>
        <end position="904"/>
    </location>
</feature>
<dbReference type="SUPFAM" id="SSF53300">
    <property type="entry name" value="vWA-like"/>
    <property type="match status" value="1"/>
</dbReference>
<keyword evidence="3 5" id="KW-1015">Disulfide bond</keyword>
<keyword evidence="1 5" id="KW-0768">Sushi</keyword>
<gene>
    <name evidence="9" type="ORF">CVLEPA_LOCUS26158</name>
</gene>
<evidence type="ECO:0000313" key="9">
    <source>
        <dbReference type="EMBL" id="CAK8692926.1"/>
    </source>
</evidence>
<evidence type="ECO:0000313" key="10">
    <source>
        <dbReference type="Proteomes" id="UP001642483"/>
    </source>
</evidence>
<evidence type="ECO:0000256" key="3">
    <source>
        <dbReference type="ARBA" id="ARBA00023157"/>
    </source>
</evidence>
<feature type="chain" id="PRO_5047436253" evidence="6">
    <location>
        <begin position="23"/>
        <end position="1110"/>
    </location>
</feature>
<accession>A0ABP0GPX8</accession>
<feature type="domain" description="Sushi" evidence="8">
    <location>
        <begin position="382"/>
        <end position="447"/>
    </location>
</feature>
<dbReference type="InterPro" id="IPR002035">
    <property type="entry name" value="VWF_A"/>
</dbReference>